<evidence type="ECO:0000256" key="3">
    <source>
        <dbReference type="ARBA" id="ARBA00022577"/>
    </source>
</evidence>
<accession>A0A9J5ZBA5</accession>
<evidence type="ECO:0000256" key="4">
    <source>
        <dbReference type="ARBA" id="ARBA00022821"/>
    </source>
</evidence>
<dbReference type="GO" id="GO:0050832">
    <property type="term" value="P:defense response to fungus"/>
    <property type="evidence" value="ECO:0007669"/>
    <property type="project" value="UniProtKB-KW"/>
</dbReference>
<evidence type="ECO:0000256" key="2">
    <source>
        <dbReference type="ARBA" id="ARBA00022529"/>
    </source>
</evidence>
<comment type="similarity">
    <text evidence="1">Belongs to the DEFL family.</text>
</comment>
<dbReference type="Proteomes" id="UP000824120">
    <property type="component" value="Chromosome 4"/>
</dbReference>
<comment type="caution">
    <text evidence="6">The sequence shown here is derived from an EMBL/GenBank/DDBJ whole genome shotgun (WGS) entry which is preliminary data.</text>
</comment>
<dbReference type="AlphaFoldDB" id="A0A9J5ZBA5"/>
<keyword evidence="5" id="KW-1015">Disulfide bond</keyword>
<evidence type="ECO:0000313" key="6">
    <source>
        <dbReference type="EMBL" id="KAG5608190.1"/>
    </source>
</evidence>
<dbReference type="EMBL" id="JACXVP010000004">
    <property type="protein sequence ID" value="KAG5608190.1"/>
    <property type="molecule type" value="Genomic_DNA"/>
</dbReference>
<keyword evidence="4" id="KW-0611">Plant defense</keyword>
<keyword evidence="7" id="KW-1185">Reference proteome</keyword>
<keyword evidence="2" id="KW-0929">Antimicrobial</keyword>
<sequence>MIDSSCLFNAVGTSADVYYCYQIHPEIKCDGQKVKPKCVALCKKTRGPKADGICVRDSQGFICACRYPC</sequence>
<keyword evidence="3" id="KW-0295">Fungicide</keyword>
<dbReference type="Pfam" id="PF07333">
    <property type="entry name" value="SLR1-BP"/>
    <property type="match status" value="1"/>
</dbReference>
<gene>
    <name evidence="6" type="ORF">H5410_019471</name>
</gene>
<organism evidence="6 7">
    <name type="scientific">Solanum commersonii</name>
    <name type="common">Commerson's wild potato</name>
    <name type="synonym">Commerson's nightshade</name>
    <dbReference type="NCBI Taxonomy" id="4109"/>
    <lineage>
        <taxon>Eukaryota</taxon>
        <taxon>Viridiplantae</taxon>
        <taxon>Streptophyta</taxon>
        <taxon>Embryophyta</taxon>
        <taxon>Tracheophyta</taxon>
        <taxon>Spermatophyta</taxon>
        <taxon>Magnoliopsida</taxon>
        <taxon>eudicotyledons</taxon>
        <taxon>Gunneridae</taxon>
        <taxon>Pentapetalae</taxon>
        <taxon>asterids</taxon>
        <taxon>lamiids</taxon>
        <taxon>Solanales</taxon>
        <taxon>Solanaceae</taxon>
        <taxon>Solanoideae</taxon>
        <taxon>Solaneae</taxon>
        <taxon>Solanum</taxon>
    </lineage>
</organism>
<name>A0A9J5ZBA5_SOLCO</name>
<evidence type="ECO:0000256" key="5">
    <source>
        <dbReference type="ARBA" id="ARBA00023157"/>
    </source>
</evidence>
<dbReference type="InterPro" id="IPR010851">
    <property type="entry name" value="DEFL"/>
</dbReference>
<proteinExistence type="inferred from homology"/>
<evidence type="ECO:0000313" key="7">
    <source>
        <dbReference type="Proteomes" id="UP000824120"/>
    </source>
</evidence>
<reference evidence="6 7" key="1">
    <citation type="submission" date="2020-09" db="EMBL/GenBank/DDBJ databases">
        <title>De no assembly of potato wild relative species, Solanum commersonii.</title>
        <authorList>
            <person name="Cho K."/>
        </authorList>
    </citation>
    <scope>NUCLEOTIDE SEQUENCE [LARGE SCALE GENOMIC DNA]</scope>
    <source>
        <strain evidence="6">LZ3.2</strain>
        <tissue evidence="6">Leaf</tissue>
    </source>
</reference>
<evidence type="ECO:0000256" key="1">
    <source>
        <dbReference type="ARBA" id="ARBA00006722"/>
    </source>
</evidence>
<protein>
    <submittedName>
        <fullName evidence="6">Uncharacterized protein</fullName>
    </submittedName>
</protein>
<dbReference type="GO" id="GO:0031640">
    <property type="term" value="P:killing of cells of another organism"/>
    <property type="evidence" value="ECO:0007669"/>
    <property type="project" value="UniProtKB-KW"/>
</dbReference>